<dbReference type="STRING" id="883113.HMPREF9708_01271"/>
<dbReference type="Pfam" id="PF00149">
    <property type="entry name" value="Metallophos"/>
    <property type="match status" value="1"/>
</dbReference>
<proteinExistence type="predicted"/>
<dbReference type="NCBIfam" id="TIGR03729">
    <property type="entry name" value="acc_ester"/>
    <property type="match status" value="1"/>
</dbReference>
<dbReference type="GO" id="GO:0016787">
    <property type="term" value="F:hydrolase activity"/>
    <property type="evidence" value="ECO:0007669"/>
    <property type="project" value="InterPro"/>
</dbReference>
<dbReference type="PATRIC" id="fig|883113.3.peg.1268"/>
<dbReference type="eggNOG" id="COG1409">
    <property type="taxonomic scope" value="Bacteria"/>
</dbReference>
<dbReference type="PANTHER" id="PTHR31302">
    <property type="entry name" value="TRANSMEMBRANE PROTEIN WITH METALLOPHOSPHOESTERASE DOMAIN-RELATED"/>
    <property type="match status" value="1"/>
</dbReference>
<dbReference type="InterPro" id="IPR051158">
    <property type="entry name" value="Metallophosphoesterase_sf"/>
</dbReference>
<dbReference type="InterPro" id="IPR004843">
    <property type="entry name" value="Calcineurin-like_PHP"/>
</dbReference>
<dbReference type="HOGENOM" id="CLU_077420_1_0_9"/>
<protein>
    <submittedName>
        <fullName evidence="2">Putative phosphoesterase</fullName>
    </submittedName>
</protein>
<keyword evidence="3" id="KW-1185">Reference proteome</keyword>
<feature type="domain" description="Calcineurin-like phosphoesterase" evidence="1">
    <location>
        <begin position="3"/>
        <end position="231"/>
    </location>
</feature>
<dbReference type="SUPFAM" id="SSF56300">
    <property type="entry name" value="Metallo-dependent phosphatases"/>
    <property type="match status" value="1"/>
</dbReference>
<reference evidence="2 3" key="1">
    <citation type="submission" date="2012-01" db="EMBL/GenBank/DDBJ databases">
        <title>The Genome Sequence of Facklamia languida CCUG 37842.</title>
        <authorList>
            <consortium name="The Broad Institute Genome Sequencing Platform"/>
            <person name="Earl A."/>
            <person name="Ward D."/>
            <person name="Feldgarden M."/>
            <person name="Gevers D."/>
            <person name="Huys G."/>
            <person name="Young S.K."/>
            <person name="Zeng Q."/>
            <person name="Gargeya S."/>
            <person name="Fitzgerald M."/>
            <person name="Haas B."/>
            <person name="Abouelleil A."/>
            <person name="Alvarado L."/>
            <person name="Arachchi H.M."/>
            <person name="Berlin A."/>
            <person name="Chapman S.B."/>
            <person name="Gearin G."/>
            <person name="Goldberg J."/>
            <person name="Griggs A."/>
            <person name="Gujja S."/>
            <person name="Hansen M."/>
            <person name="Heiman D."/>
            <person name="Howarth C."/>
            <person name="Larimer J."/>
            <person name="Lui A."/>
            <person name="MacDonald P.J.P."/>
            <person name="McCowen C."/>
            <person name="Montmayeur A."/>
            <person name="Murphy C."/>
            <person name="Neiman D."/>
            <person name="Pearson M."/>
            <person name="Priest M."/>
            <person name="Roberts A."/>
            <person name="Saif S."/>
            <person name="Shea T."/>
            <person name="Sisk P."/>
            <person name="Stolte C."/>
            <person name="Sykes S."/>
            <person name="Wortman J."/>
            <person name="Nusbaum C."/>
            <person name="Birren B."/>
        </authorList>
    </citation>
    <scope>NUCLEOTIDE SEQUENCE [LARGE SCALE GENOMIC DNA]</scope>
    <source>
        <strain evidence="2 3">CCUG 37842</strain>
    </source>
</reference>
<dbReference type="AlphaFoldDB" id="H3NK82"/>
<name>H3NK82_9LACT</name>
<sequence>MTRLAVVADLHVDYLSDQNRQDLIPLLAEMARQERWDLLVIAGDIADHHSKVLSFLDQVRQALPVDVYFIPGNHDYWSQDEDTWLIYRTYLDHPQCLIGRPLVLNSQWALVGHSLWYDHSASRQAFSEAFLDRGVYQGYRWEDKLYVRWQQSDRQISDFFADQLRRDLDQVVCDQAIVVTHFVTHPGLQIPDDPDYQESINYFNAFISTAGLASIYQDYPIGYSLMGHVHHRKQVVDQDRIFATCCLGTEREWAPETTLASNLDQAIYRLDLDG</sequence>
<organism evidence="2 3">
    <name type="scientific">Facklamia languida CCUG 37842</name>
    <dbReference type="NCBI Taxonomy" id="883113"/>
    <lineage>
        <taxon>Bacteria</taxon>
        <taxon>Bacillati</taxon>
        <taxon>Bacillota</taxon>
        <taxon>Bacilli</taxon>
        <taxon>Lactobacillales</taxon>
        <taxon>Aerococcaceae</taxon>
        <taxon>Facklamia</taxon>
    </lineage>
</organism>
<evidence type="ECO:0000259" key="1">
    <source>
        <dbReference type="Pfam" id="PF00149"/>
    </source>
</evidence>
<evidence type="ECO:0000313" key="3">
    <source>
        <dbReference type="Proteomes" id="UP000006190"/>
    </source>
</evidence>
<dbReference type="PANTHER" id="PTHR31302:SF22">
    <property type="entry name" value="PHOSPHOESTERASE"/>
    <property type="match status" value="1"/>
</dbReference>
<accession>H3NK82</accession>
<dbReference type="OrthoDB" id="113290at2"/>
<dbReference type="EMBL" id="AGEG01000014">
    <property type="protein sequence ID" value="EHR36599.1"/>
    <property type="molecule type" value="Genomic_DNA"/>
</dbReference>
<comment type="caution">
    <text evidence="2">The sequence shown here is derived from an EMBL/GenBank/DDBJ whole genome shotgun (WGS) entry which is preliminary data.</text>
</comment>
<dbReference type="Proteomes" id="UP000006190">
    <property type="component" value="Unassembled WGS sequence"/>
</dbReference>
<dbReference type="InterPro" id="IPR022302">
    <property type="entry name" value="Phosphoesterase_putative"/>
</dbReference>
<gene>
    <name evidence="2" type="ORF">HMPREF9708_01271</name>
</gene>
<dbReference type="RefSeq" id="WP_006309474.1">
    <property type="nucleotide sequence ID" value="NZ_JH601133.1"/>
</dbReference>
<evidence type="ECO:0000313" key="2">
    <source>
        <dbReference type="EMBL" id="EHR36599.1"/>
    </source>
</evidence>
<dbReference type="InterPro" id="IPR029052">
    <property type="entry name" value="Metallo-depent_PP-like"/>
</dbReference>
<dbReference type="Gene3D" id="3.60.21.10">
    <property type="match status" value="1"/>
</dbReference>